<protein>
    <submittedName>
        <fullName evidence="1">Uncharacterized protein</fullName>
    </submittedName>
</protein>
<dbReference type="eggNOG" id="COG3063">
    <property type="taxonomic scope" value="Bacteria"/>
</dbReference>
<accession>U5T2J5</accession>
<dbReference type="Proteomes" id="UP000017640">
    <property type="component" value="Chromosome"/>
</dbReference>
<dbReference type="EMBL" id="CP005990">
    <property type="protein sequence ID" value="AGY91615.1"/>
    <property type="molecule type" value="Genomic_DNA"/>
</dbReference>
<dbReference type="InterPro" id="IPR013360">
    <property type="entry name" value="Pilus_4_PilW"/>
</dbReference>
<dbReference type="HOGENOM" id="CLU_003728_7_0_6"/>
<reference evidence="1 2" key="1">
    <citation type="journal article" date="2013" name="BMC Genomics">
        <title>Genomes of "Spiribacter", a streamlined, successful halophilic bacterium.</title>
        <authorList>
            <person name="Lopez-Perez M."/>
            <person name="Ghai R."/>
            <person name="Leon M.J."/>
            <person name="Rodriguez-Olmos A."/>
            <person name="Copa-Patino J.L."/>
            <person name="Soliveri J."/>
            <person name="Sanchez-Porro C."/>
            <person name="Ventosa A."/>
            <person name="Rodriguez-Valera F."/>
        </authorList>
    </citation>
    <scope>NUCLEOTIDE SEQUENCE [LARGE SCALE GENOMIC DNA]</scope>
    <source>
        <strain evidence="1 2">UAH-SP71</strain>
    </source>
</reference>
<dbReference type="RefSeq" id="WP_023365937.1">
    <property type="nucleotide sequence ID" value="NC_022664.1"/>
</dbReference>
<dbReference type="AlphaFoldDB" id="U5T2J5"/>
<dbReference type="InterPro" id="IPR011990">
    <property type="entry name" value="TPR-like_helical_dom_sf"/>
</dbReference>
<keyword evidence="2" id="KW-1185">Reference proteome</keyword>
<gene>
    <name evidence="1" type="ORF">SPICUR_03095</name>
</gene>
<dbReference type="SUPFAM" id="SSF48452">
    <property type="entry name" value="TPR-like"/>
    <property type="match status" value="1"/>
</dbReference>
<dbReference type="KEGG" id="spiu:SPICUR_03095"/>
<dbReference type="NCBIfam" id="TIGR02521">
    <property type="entry name" value="type_IV_pilW"/>
    <property type="match status" value="1"/>
</dbReference>
<dbReference type="PROSITE" id="PS51257">
    <property type="entry name" value="PROKAR_LIPOPROTEIN"/>
    <property type="match status" value="1"/>
</dbReference>
<organism evidence="1 2">
    <name type="scientific">Spiribacter curvatus</name>
    <dbReference type="NCBI Taxonomy" id="1335757"/>
    <lineage>
        <taxon>Bacteria</taxon>
        <taxon>Pseudomonadati</taxon>
        <taxon>Pseudomonadota</taxon>
        <taxon>Gammaproteobacteria</taxon>
        <taxon>Chromatiales</taxon>
        <taxon>Ectothiorhodospiraceae</taxon>
        <taxon>Spiribacter</taxon>
    </lineage>
</organism>
<dbReference type="Gene3D" id="1.25.40.10">
    <property type="entry name" value="Tetratricopeptide repeat domain"/>
    <property type="match status" value="1"/>
</dbReference>
<proteinExistence type="predicted"/>
<evidence type="ECO:0000313" key="2">
    <source>
        <dbReference type="Proteomes" id="UP000017640"/>
    </source>
</evidence>
<name>U5T2J5_9GAMM</name>
<dbReference type="STRING" id="1335757.SPICUR_03095"/>
<dbReference type="OrthoDB" id="9814042at2"/>
<evidence type="ECO:0000313" key="1">
    <source>
        <dbReference type="EMBL" id="AGY91615.1"/>
    </source>
</evidence>
<sequence length="249" mass="27314">MRQLLCALLSLAVVGCTTQPSGPATPEQAALAASANTQIATHHLRNGALEPALGKIRQALEQDPQSIDAQLVAAELWTRLDDPERAERHYRQALSVGERTGAALNNYAAFLCRQDRLPAALEHWDEAASNPLYDNRAMALSNAARCVTDQKPPSADGLAEHYWRSALTLRPDYRPALGGMAEWNLANDRVDAADAWYSRYTAATEETASTLWLGIRIARAGDNAERQGRLIARLRGQFPESEQAARLME</sequence>